<proteinExistence type="inferred from homology"/>
<protein>
    <submittedName>
        <fullName evidence="6">Uncharacterized protein</fullName>
    </submittedName>
</protein>
<organism evidence="6 7">
    <name type="scientific">Micromonas commoda (strain RCC299 / NOUM17 / CCMP2709)</name>
    <name type="common">Picoplanktonic green alga</name>
    <dbReference type="NCBI Taxonomy" id="296587"/>
    <lineage>
        <taxon>Eukaryota</taxon>
        <taxon>Viridiplantae</taxon>
        <taxon>Chlorophyta</taxon>
        <taxon>Mamiellophyceae</taxon>
        <taxon>Mamiellales</taxon>
        <taxon>Mamiellaceae</taxon>
        <taxon>Micromonas</taxon>
    </lineage>
</organism>
<gene>
    <name evidence="6" type="ORF">MICPUN_108335</name>
</gene>
<feature type="coiled-coil region" evidence="4">
    <location>
        <begin position="140"/>
        <end position="193"/>
    </location>
</feature>
<dbReference type="RefSeq" id="XP_002502293.1">
    <property type="nucleotide sequence ID" value="XM_002502247.1"/>
</dbReference>
<comment type="subcellular location">
    <subcellularLocation>
        <location evidence="1">Endosome</location>
    </subcellularLocation>
</comment>
<feature type="region of interest" description="Disordered" evidence="5">
    <location>
        <begin position="200"/>
        <end position="246"/>
    </location>
</feature>
<keyword evidence="3" id="KW-0967">Endosome</keyword>
<dbReference type="eggNOG" id="KOG1656">
    <property type="taxonomic scope" value="Eukaryota"/>
</dbReference>
<dbReference type="GO" id="GO:0032511">
    <property type="term" value="P:late endosome to vacuole transport via multivesicular body sorting pathway"/>
    <property type="evidence" value="ECO:0007669"/>
    <property type="project" value="TreeGrafter"/>
</dbReference>
<evidence type="ECO:0000256" key="3">
    <source>
        <dbReference type="ARBA" id="ARBA00022753"/>
    </source>
</evidence>
<evidence type="ECO:0000313" key="6">
    <source>
        <dbReference type="EMBL" id="ACO63551.1"/>
    </source>
</evidence>
<dbReference type="AlphaFoldDB" id="C1E760"/>
<feature type="coiled-coil region" evidence="4">
    <location>
        <begin position="37"/>
        <end position="111"/>
    </location>
</feature>
<evidence type="ECO:0000256" key="1">
    <source>
        <dbReference type="ARBA" id="ARBA00004177"/>
    </source>
</evidence>
<dbReference type="EMBL" id="CP001326">
    <property type="protein sequence ID" value="ACO63551.1"/>
    <property type="molecule type" value="Genomic_DNA"/>
</dbReference>
<evidence type="ECO:0000256" key="5">
    <source>
        <dbReference type="SAM" id="MobiDB-lite"/>
    </source>
</evidence>
<dbReference type="InterPro" id="IPR005024">
    <property type="entry name" value="Snf7_fam"/>
</dbReference>
<dbReference type="FunCoup" id="C1E760">
    <property type="interactions" value="1740"/>
</dbReference>
<sequence>MFKKLFGSKGSGGGGGGGPAAGGGGFGAPKTSPLSAVEKLKDTLAMLEKREALLHKKMAAELEKAKDFNRAKNKRAALQCLKKKKLYEQQIEQLQNQQLKLEEQVITLEGSKTTAETFTALKSGAGAMKQIHKETNIDEVDKVMDDINEQTEKMRQVQEALGQPVGYAADLDEDELEEELAALEAEDLEDELDLEAELAAPAPKVAVRPQPATAASAPAMPSAPVGRAPAPKLPSVPGKSSEDEELEALQREMELLGA</sequence>
<evidence type="ECO:0000256" key="4">
    <source>
        <dbReference type="SAM" id="Coils"/>
    </source>
</evidence>
<dbReference type="Gene3D" id="6.10.250.1710">
    <property type="match status" value="1"/>
</dbReference>
<dbReference type="PANTHER" id="PTHR22761">
    <property type="entry name" value="CHARGED MULTIVESICULAR BODY PROTEIN"/>
    <property type="match status" value="1"/>
</dbReference>
<comment type="similarity">
    <text evidence="2">Belongs to the SNF7 family.</text>
</comment>
<dbReference type="Proteomes" id="UP000002009">
    <property type="component" value="Chromosome 5"/>
</dbReference>
<dbReference type="GO" id="GO:0009898">
    <property type="term" value="C:cytoplasmic side of plasma membrane"/>
    <property type="evidence" value="ECO:0007669"/>
    <property type="project" value="TreeGrafter"/>
</dbReference>
<dbReference type="KEGG" id="mis:MICPUN_108335"/>
<feature type="compositionally biased region" description="Low complexity" evidence="5">
    <location>
        <begin position="209"/>
        <end position="224"/>
    </location>
</feature>
<dbReference type="GO" id="GO:0005771">
    <property type="term" value="C:multivesicular body"/>
    <property type="evidence" value="ECO:0007669"/>
    <property type="project" value="TreeGrafter"/>
</dbReference>
<dbReference type="Gene3D" id="1.10.287.1060">
    <property type="entry name" value="ESAT-6-like"/>
    <property type="match status" value="1"/>
</dbReference>
<feature type="region of interest" description="Disordered" evidence="5">
    <location>
        <begin position="1"/>
        <end position="32"/>
    </location>
</feature>
<evidence type="ECO:0000256" key="2">
    <source>
        <dbReference type="ARBA" id="ARBA00006190"/>
    </source>
</evidence>
<dbReference type="STRING" id="296587.C1E760"/>
<accession>C1E760</accession>
<dbReference type="OrthoDB" id="5592979at2759"/>
<dbReference type="GO" id="GO:0006900">
    <property type="term" value="P:vesicle budding from membrane"/>
    <property type="evidence" value="ECO:0007669"/>
    <property type="project" value="TreeGrafter"/>
</dbReference>
<evidence type="ECO:0000313" key="7">
    <source>
        <dbReference type="Proteomes" id="UP000002009"/>
    </source>
</evidence>
<name>C1E760_MICCC</name>
<dbReference type="GO" id="GO:0000815">
    <property type="term" value="C:ESCRT III complex"/>
    <property type="evidence" value="ECO:0007669"/>
    <property type="project" value="TreeGrafter"/>
</dbReference>
<reference evidence="6 7" key="1">
    <citation type="journal article" date="2009" name="Science">
        <title>Green evolution and dynamic adaptations revealed by genomes of the marine picoeukaryotes Micromonas.</title>
        <authorList>
            <person name="Worden A.Z."/>
            <person name="Lee J.H."/>
            <person name="Mock T."/>
            <person name="Rouze P."/>
            <person name="Simmons M.P."/>
            <person name="Aerts A.L."/>
            <person name="Allen A.E."/>
            <person name="Cuvelier M.L."/>
            <person name="Derelle E."/>
            <person name="Everett M.V."/>
            <person name="Foulon E."/>
            <person name="Grimwood J."/>
            <person name="Gundlach H."/>
            <person name="Henrissat B."/>
            <person name="Napoli C."/>
            <person name="McDonald S.M."/>
            <person name="Parker M.S."/>
            <person name="Rombauts S."/>
            <person name="Salamov A."/>
            <person name="Von Dassow P."/>
            <person name="Badger J.H."/>
            <person name="Coutinho P.M."/>
            <person name="Demir E."/>
            <person name="Dubchak I."/>
            <person name="Gentemann C."/>
            <person name="Eikrem W."/>
            <person name="Gready J.E."/>
            <person name="John U."/>
            <person name="Lanier W."/>
            <person name="Lindquist E.A."/>
            <person name="Lucas S."/>
            <person name="Mayer K.F."/>
            <person name="Moreau H."/>
            <person name="Not F."/>
            <person name="Otillar R."/>
            <person name="Panaud O."/>
            <person name="Pangilinan J."/>
            <person name="Paulsen I."/>
            <person name="Piegu B."/>
            <person name="Poliakov A."/>
            <person name="Robbens S."/>
            <person name="Schmutz J."/>
            <person name="Toulza E."/>
            <person name="Wyss T."/>
            <person name="Zelensky A."/>
            <person name="Zhou K."/>
            <person name="Armbrust E.V."/>
            <person name="Bhattacharya D."/>
            <person name="Goodenough U.W."/>
            <person name="Van de Peer Y."/>
            <person name="Grigoriev I.V."/>
        </authorList>
    </citation>
    <scope>NUCLEOTIDE SEQUENCE [LARGE SCALE GENOMIC DNA]</scope>
    <source>
        <strain evidence="7">RCC299 / NOUM17</strain>
    </source>
</reference>
<dbReference type="GeneID" id="8243952"/>
<dbReference type="InParanoid" id="C1E760"/>
<dbReference type="OMA" id="MKQIHGG"/>
<dbReference type="Pfam" id="PF03357">
    <property type="entry name" value="Snf7"/>
    <property type="match status" value="1"/>
</dbReference>
<dbReference type="PANTHER" id="PTHR22761:SF10">
    <property type="entry name" value="GH13992P"/>
    <property type="match status" value="1"/>
</dbReference>
<keyword evidence="7" id="KW-1185">Reference proteome</keyword>
<feature type="compositionally biased region" description="Gly residues" evidence="5">
    <location>
        <begin position="9"/>
        <end position="27"/>
    </location>
</feature>
<keyword evidence="4" id="KW-0175">Coiled coil</keyword>